<dbReference type="OMA" id="CSENKHT"/>
<dbReference type="KEGG" id="ptm:GSPATT00005672001"/>
<keyword evidence="2" id="KW-1185">Reference proteome</keyword>
<accession>A0BV59</accession>
<dbReference type="InParanoid" id="A0BV59"/>
<sequence>MNPKYTYRKKQVTNAEKQQILKILGNNPTDKQIEYIAHENDLKTRTIKAWLKNKQQFCSENKHTSDSEDNQYNKKKSKEDKALFDYERHFNQNSNQYNYEITNSDLLMKKNGNLNDSKQLQNGLAFPLSHISAQGEKSQQRQQDKYALQNFESLALLLDQNDEIHQLISLFQNQERQIENIKKVQQDILEYMCSHLTKKPKRI</sequence>
<protein>
    <recommendedName>
        <fullName evidence="3">Homeobox domain-containing protein</fullName>
    </recommendedName>
</protein>
<reference evidence="1 2" key="1">
    <citation type="journal article" date="2006" name="Nature">
        <title>Global trends of whole-genome duplications revealed by the ciliate Paramecium tetraurelia.</title>
        <authorList>
            <consortium name="Genoscope"/>
            <person name="Aury J.-M."/>
            <person name="Jaillon O."/>
            <person name="Duret L."/>
            <person name="Noel B."/>
            <person name="Jubin C."/>
            <person name="Porcel B.M."/>
            <person name="Segurens B."/>
            <person name="Daubin V."/>
            <person name="Anthouard V."/>
            <person name="Aiach N."/>
            <person name="Arnaiz O."/>
            <person name="Billaut A."/>
            <person name="Beisson J."/>
            <person name="Blanc I."/>
            <person name="Bouhouche K."/>
            <person name="Camara F."/>
            <person name="Duharcourt S."/>
            <person name="Guigo R."/>
            <person name="Gogendeau D."/>
            <person name="Katinka M."/>
            <person name="Keller A.-M."/>
            <person name="Kissmehl R."/>
            <person name="Klotz C."/>
            <person name="Koll F."/>
            <person name="Le Moue A."/>
            <person name="Lepere C."/>
            <person name="Malinsky S."/>
            <person name="Nowacki M."/>
            <person name="Nowak J.K."/>
            <person name="Plattner H."/>
            <person name="Poulain J."/>
            <person name="Ruiz F."/>
            <person name="Serrano V."/>
            <person name="Zagulski M."/>
            <person name="Dessen P."/>
            <person name="Betermier M."/>
            <person name="Weissenbach J."/>
            <person name="Scarpelli C."/>
            <person name="Schachter V."/>
            <person name="Sperling L."/>
            <person name="Meyer E."/>
            <person name="Cohen J."/>
            <person name="Wincker P."/>
        </authorList>
    </citation>
    <scope>NUCLEOTIDE SEQUENCE [LARGE SCALE GENOMIC DNA]</scope>
    <source>
        <strain evidence="1 2">Stock d4-2</strain>
    </source>
</reference>
<dbReference type="HOGENOM" id="CLU_1279826_0_0_1"/>
<proteinExistence type="predicted"/>
<gene>
    <name evidence="1" type="ORF">GSPATT00005672001</name>
</gene>
<evidence type="ECO:0000313" key="2">
    <source>
        <dbReference type="Proteomes" id="UP000000600"/>
    </source>
</evidence>
<name>A0BV59_PARTE</name>
<evidence type="ECO:0008006" key="3">
    <source>
        <dbReference type="Google" id="ProtNLM"/>
    </source>
</evidence>
<evidence type="ECO:0000313" key="1">
    <source>
        <dbReference type="EMBL" id="CAK62426.1"/>
    </source>
</evidence>
<dbReference type="Proteomes" id="UP000000600">
    <property type="component" value="Unassembled WGS sequence"/>
</dbReference>
<dbReference type="OrthoDB" id="291575at2759"/>
<dbReference type="AlphaFoldDB" id="A0BV59"/>
<dbReference type="EMBL" id="CT868019">
    <property type="protein sequence ID" value="CAK62426.1"/>
    <property type="molecule type" value="Genomic_DNA"/>
</dbReference>
<dbReference type="RefSeq" id="XP_001429824.1">
    <property type="nucleotide sequence ID" value="XM_001429787.1"/>
</dbReference>
<organism evidence="1 2">
    <name type="scientific">Paramecium tetraurelia</name>
    <dbReference type="NCBI Taxonomy" id="5888"/>
    <lineage>
        <taxon>Eukaryota</taxon>
        <taxon>Sar</taxon>
        <taxon>Alveolata</taxon>
        <taxon>Ciliophora</taxon>
        <taxon>Intramacronucleata</taxon>
        <taxon>Oligohymenophorea</taxon>
        <taxon>Peniculida</taxon>
        <taxon>Parameciidae</taxon>
        <taxon>Paramecium</taxon>
    </lineage>
</organism>
<dbReference type="GeneID" id="5015608"/>